<dbReference type="EMBL" id="JACHHR010000002">
    <property type="protein sequence ID" value="MBB5211894.1"/>
    <property type="molecule type" value="Genomic_DNA"/>
</dbReference>
<sequence length="60" mass="6871">MDRISWALSYLNMASLVEKPSRGVYKAAPSAVSYLEDDMALRAFVRQKAAEHTARKQRER</sequence>
<keyword evidence="1" id="KW-0255">Endonuclease</keyword>
<reference evidence="1 2" key="1">
    <citation type="submission" date="2020-08" db="EMBL/GenBank/DDBJ databases">
        <title>Genomic Encyclopedia of Type Strains, Phase IV (KMG-IV): sequencing the most valuable type-strain genomes for metagenomic binning, comparative biology and taxonomic classification.</title>
        <authorList>
            <person name="Goeker M."/>
        </authorList>
    </citation>
    <scope>NUCLEOTIDE SEQUENCE [LARGE SCALE GENOMIC DNA]</scope>
    <source>
        <strain evidence="1 2">DSM 11525</strain>
    </source>
</reference>
<keyword evidence="1" id="KW-0378">Hydrolase</keyword>
<dbReference type="GO" id="GO:0004519">
    <property type="term" value="F:endonuclease activity"/>
    <property type="evidence" value="ECO:0007669"/>
    <property type="project" value="UniProtKB-KW"/>
</dbReference>
<keyword evidence="1" id="KW-0540">Nuclease</keyword>
<comment type="caution">
    <text evidence="1">The sequence shown here is derived from an EMBL/GenBank/DDBJ whole genome shotgun (WGS) entry which is preliminary data.</text>
</comment>
<organism evidence="1 2">
    <name type="scientific">Microbulbifer hydrolyticus</name>
    <dbReference type="NCBI Taxonomy" id="48074"/>
    <lineage>
        <taxon>Bacteria</taxon>
        <taxon>Pseudomonadati</taxon>
        <taxon>Pseudomonadota</taxon>
        <taxon>Gammaproteobacteria</taxon>
        <taxon>Cellvibrionales</taxon>
        <taxon>Microbulbiferaceae</taxon>
        <taxon>Microbulbifer</taxon>
    </lineage>
</organism>
<dbReference type="AlphaFoldDB" id="A0AA89PL49"/>
<dbReference type="Proteomes" id="UP000563601">
    <property type="component" value="Unassembled WGS sequence"/>
</dbReference>
<gene>
    <name evidence="1" type="ORF">HNQ53_002112</name>
</gene>
<evidence type="ECO:0000313" key="1">
    <source>
        <dbReference type="EMBL" id="MBB5211894.1"/>
    </source>
</evidence>
<protein>
    <submittedName>
        <fullName evidence="1">Restriction endonuclease Mrr</fullName>
    </submittedName>
</protein>
<evidence type="ECO:0000313" key="2">
    <source>
        <dbReference type="Proteomes" id="UP000563601"/>
    </source>
</evidence>
<proteinExistence type="predicted"/>
<name>A0AA89PL49_9GAMM</name>
<accession>A0AA89PL49</accession>